<dbReference type="InterPro" id="IPR050662">
    <property type="entry name" value="Sec-metab_biosynth-thioest"/>
</dbReference>
<evidence type="ECO:0000313" key="3">
    <source>
        <dbReference type="EMBL" id="CRL23431.1"/>
    </source>
</evidence>
<evidence type="ECO:0000313" key="4">
    <source>
        <dbReference type="Proteomes" id="UP000053732"/>
    </source>
</evidence>
<dbReference type="Pfam" id="PF00753">
    <property type="entry name" value="Lactamase_B"/>
    <property type="match status" value="1"/>
</dbReference>
<dbReference type="STRING" id="1429867.A0A0G4PAT7"/>
<dbReference type="PROSITE" id="PS51257">
    <property type="entry name" value="PROKAR_LIPOPROTEIN"/>
    <property type="match status" value="1"/>
</dbReference>
<feature type="domain" description="Metallo-beta-lactamase" evidence="2">
    <location>
        <begin position="25"/>
        <end position="81"/>
    </location>
</feature>
<dbReference type="PANTHER" id="PTHR23131">
    <property type="entry name" value="ENDORIBONUCLEASE LACTB2"/>
    <property type="match status" value="1"/>
</dbReference>
<dbReference type="PANTHER" id="PTHR23131:SF3">
    <property type="entry name" value="ATROCHRYSONE CARBOXYL ACP THIOESTERASE"/>
    <property type="match status" value="1"/>
</dbReference>
<sequence>MHYRTAVGYPTSLSCIHTSPIASTKAPEHELPIEEGQIFGVDGATVRAVHGPGHSHNHICFFLEEENTMFMGDIVLGRGTSAIEQLGLYMETPRKLQSQECKIGDPVHGAIIPDINSEIATELAQKARRENITVLKVWGGPGRRGRRDG</sequence>
<evidence type="ECO:0000259" key="2">
    <source>
        <dbReference type="Pfam" id="PF00753"/>
    </source>
</evidence>
<protein>
    <submittedName>
        <fullName evidence="3">Beta-lactamase-like</fullName>
    </submittedName>
</protein>
<organism evidence="3 4">
    <name type="scientific">Penicillium camemberti (strain FM 013)</name>
    <dbReference type="NCBI Taxonomy" id="1429867"/>
    <lineage>
        <taxon>Eukaryota</taxon>
        <taxon>Fungi</taxon>
        <taxon>Dikarya</taxon>
        <taxon>Ascomycota</taxon>
        <taxon>Pezizomycotina</taxon>
        <taxon>Eurotiomycetes</taxon>
        <taxon>Eurotiomycetidae</taxon>
        <taxon>Eurotiales</taxon>
        <taxon>Aspergillaceae</taxon>
        <taxon>Penicillium</taxon>
    </lineage>
</organism>
<dbReference type="Proteomes" id="UP000053732">
    <property type="component" value="Unassembled WGS sequence"/>
</dbReference>
<reference evidence="3 4" key="1">
    <citation type="journal article" date="2014" name="Nat. Commun.">
        <title>Multiple recent horizontal transfers of a large genomic region in cheese making fungi.</title>
        <authorList>
            <person name="Cheeseman K."/>
            <person name="Ropars J."/>
            <person name="Renault P."/>
            <person name="Dupont J."/>
            <person name="Gouzy J."/>
            <person name="Branca A."/>
            <person name="Abraham A.L."/>
            <person name="Ceppi M."/>
            <person name="Conseiller E."/>
            <person name="Debuchy R."/>
            <person name="Malagnac F."/>
            <person name="Goarin A."/>
            <person name="Silar P."/>
            <person name="Lacoste S."/>
            <person name="Sallet E."/>
            <person name="Bensimon A."/>
            <person name="Giraud T."/>
            <person name="Brygoo Y."/>
        </authorList>
    </citation>
    <scope>NUCLEOTIDE SEQUENCE [LARGE SCALE GENOMIC DNA]</scope>
    <source>
        <strain evidence="4">FM 013</strain>
    </source>
</reference>
<proteinExistence type="predicted"/>
<dbReference type="InterPro" id="IPR036866">
    <property type="entry name" value="RibonucZ/Hydroxyglut_hydro"/>
</dbReference>
<gene>
    <name evidence="3" type="ORF">PCAMFM013_S009g000371</name>
</gene>
<evidence type="ECO:0000256" key="1">
    <source>
        <dbReference type="ARBA" id="ARBA00001947"/>
    </source>
</evidence>
<comment type="cofactor">
    <cofactor evidence="1">
        <name>Zn(2+)</name>
        <dbReference type="ChEBI" id="CHEBI:29105"/>
    </cofactor>
</comment>
<dbReference type="InterPro" id="IPR001279">
    <property type="entry name" value="Metallo-B-lactamas"/>
</dbReference>
<dbReference type="EMBL" id="HG793142">
    <property type="protein sequence ID" value="CRL23431.1"/>
    <property type="molecule type" value="Genomic_DNA"/>
</dbReference>
<name>A0A0G4PAT7_PENC3</name>
<dbReference type="Gene3D" id="3.60.15.10">
    <property type="entry name" value="Ribonuclease Z/Hydroxyacylglutathione hydrolase-like"/>
    <property type="match status" value="1"/>
</dbReference>
<keyword evidence="4" id="KW-1185">Reference proteome</keyword>
<dbReference type="GO" id="GO:0044550">
    <property type="term" value="P:secondary metabolite biosynthetic process"/>
    <property type="evidence" value="ECO:0007669"/>
    <property type="project" value="TreeGrafter"/>
</dbReference>
<accession>A0A0G4PAT7</accession>
<dbReference type="AlphaFoldDB" id="A0A0G4PAT7"/>
<dbReference type="SUPFAM" id="SSF56281">
    <property type="entry name" value="Metallo-hydrolase/oxidoreductase"/>
    <property type="match status" value="1"/>
</dbReference>